<dbReference type="EC" id="2.1.1.-" evidence="1"/>
<comment type="caution">
    <text evidence="1">The sequence shown here is derived from an EMBL/GenBank/DDBJ whole genome shotgun (WGS) entry which is preliminary data.</text>
</comment>
<dbReference type="GO" id="GO:0032259">
    <property type="term" value="P:methylation"/>
    <property type="evidence" value="ECO:0007669"/>
    <property type="project" value="UniProtKB-KW"/>
</dbReference>
<name>A0ABW3G0C7_9PSEU</name>
<dbReference type="InterPro" id="IPR006764">
    <property type="entry name" value="SAM_dep_MeTrfase_SAV2177_type"/>
</dbReference>
<dbReference type="GO" id="GO:0008168">
    <property type="term" value="F:methyltransferase activity"/>
    <property type="evidence" value="ECO:0007669"/>
    <property type="project" value="UniProtKB-KW"/>
</dbReference>
<evidence type="ECO:0000313" key="1">
    <source>
        <dbReference type="EMBL" id="MFD0922349.1"/>
    </source>
</evidence>
<dbReference type="Proteomes" id="UP001597018">
    <property type="component" value="Unassembled WGS sequence"/>
</dbReference>
<dbReference type="SUPFAM" id="SSF53335">
    <property type="entry name" value="S-adenosyl-L-methionine-dependent methyltransferases"/>
    <property type="match status" value="1"/>
</dbReference>
<dbReference type="PIRSF" id="PIRSF017393">
    <property type="entry name" value="MTase_SAV2177"/>
    <property type="match status" value="1"/>
</dbReference>
<dbReference type="EMBL" id="JBHTIW010000020">
    <property type="protein sequence ID" value="MFD0922349.1"/>
    <property type="molecule type" value="Genomic_DNA"/>
</dbReference>
<dbReference type="InterPro" id="IPR029063">
    <property type="entry name" value="SAM-dependent_MTases_sf"/>
</dbReference>
<organism evidence="1 2">
    <name type="scientific">Saccharopolyspora rosea</name>
    <dbReference type="NCBI Taxonomy" id="524884"/>
    <lineage>
        <taxon>Bacteria</taxon>
        <taxon>Bacillati</taxon>
        <taxon>Actinomycetota</taxon>
        <taxon>Actinomycetes</taxon>
        <taxon>Pseudonocardiales</taxon>
        <taxon>Pseudonocardiaceae</taxon>
        <taxon>Saccharopolyspora</taxon>
    </lineage>
</organism>
<dbReference type="Pfam" id="PF04672">
    <property type="entry name" value="Methyltransf_19"/>
    <property type="match status" value="1"/>
</dbReference>
<evidence type="ECO:0000313" key="2">
    <source>
        <dbReference type="Proteomes" id="UP001597018"/>
    </source>
</evidence>
<dbReference type="Gene3D" id="3.40.50.150">
    <property type="entry name" value="Vaccinia Virus protein VP39"/>
    <property type="match status" value="1"/>
</dbReference>
<reference evidence="2" key="1">
    <citation type="journal article" date="2019" name="Int. J. Syst. Evol. Microbiol.">
        <title>The Global Catalogue of Microorganisms (GCM) 10K type strain sequencing project: providing services to taxonomists for standard genome sequencing and annotation.</title>
        <authorList>
            <consortium name="The Broad Institute Genomics Platform"/>
            <consortium name="The Broad Institute Genome Sequencing Center for Infectious Disease"/>
            <person name="Wu L."/>
            <person name="Ma J."/>
        </authorList>
    </citation>
    <scope>NUCLEOTIDE SEQUENCE [LARGE SCALE GENOMIC DNA]</scope>
    <source>
        <strain evidence="2">CCUG 56401</strain>
    </source>
</reference>
<protein>
    <submittedName>
        <fullName evidence="1">SAM-dependent methyltransferase</fullName>
        <ecNumber evidence="1">2.1.1.-</ecNumber>
    </submittedName>
</protein>
<dbReference type="RefSeq" id="WP_345601685.1">
    <property type="nucleotide sequence ID" value="NZ_BAABLT010000045.1"/>
</dbReference>
<keyword evidence="1" id="KW-0489">Methyltransferase</keyword>
<keyword evidence="2" id="KW-1185">Reference proteome</keyword>
<accession>A0ABW3G0C7</accession>
<gene>
    <name evidence="1" type="ORF">ACFQ16_21605</name>
</gene>
<keyword evidence="1" id="KW-0808">Transferase</keyword>
<proteinExistence type="predicted"/>
<sequence>MVDIRGDVDLESPNAARMYDYYLGGKAHLSVDQEAAERQLAVIPSTREWARANRSFLRRAVRYLAGQGIDQFLDLGSGIPTVGNVHEVAHELNPRARVAYVDFEPVAVAHARYLLGDDPRVTVTQADIRDPQQVLAAPGVAGLLDFTRPVGVLAVAILHFVADSDDPAGVVAGYRDACVPGSHLAVSHLSRVTFTDEQLAHGHAIYSRTSTPGTLRSREEIAALLTGYQLVDPGLVLLPQWRPEEPVDDALAASTNSYAGVGALLPG</sequence>